<dbReference type="InterPro" id="IPR036291">
    <property type="entry name" value="NAD(P)-bd_dom_sf"/>
</dbReference>
<comment type="caution">
    <text evidence="2">The sequence shown here is derived from an EMBL/GenBank/DDBJ whole genome shotgun (WGS) entry which is preliminary data.</text>
</comment>
<dbReference type="InterPro" id="IPR051783">
    <property type="entry name" value="NAD(P)-dependent_oxidoreduct"/>
</dbReference>
<dbReference type="PANTHER" id="PTHR48079">
    <property type="entry name" value="PROTEIN YEEZ"/>
    <property type="match status" value="1"/>
</dbReference>
<dbReference type="Proteomes" id="UP000629025">
    <property type="component" value="Unassembled WGS sequence"/>
</dbReference>
<evidence type="ECO:0000259" key="1">
    <source>
        <dbReference type="Pfam" id="PF01370"/>
    </source>
</evidence>
<dbReference type="SUPFAM" id="SSF51735">
    <property type="entry name" value="NAD(P)-binding Rossmann-fold domains"/>
    <property type="match status" value="1"/>
</dbReference>
<dbReference type="InterPro" id="IPR001509">
    <property type="entry name" value="Epimerase_deHydtase"/>
</dbReference>
<accession>A0ABQ1KV92</accession>
<dbReference type="PANTHER" id="PTHR48079:SF6">
    <property type="entry name" value="NAD(P)-BINDING DOMAIN-CONTAINING PROTEIN-RELATED"/>
    <property type="match status" value="1"/>
</dbReference>
<gene>
    <name evidence="2" type="ORF">GCM10011352_38830</name>
</gene>
<dbReference type="CDD" id="cd05266">
    <property type="entry name" value="SDR_a4"/>
    <property type="match status" value="1"/>
</dbReference>
<reference evidence="3" key="1">
    <citation type="journal article" date="2019" name="Int. J. Syst. Evol. Microbiol.">
        <title>The Global Catalogue of Microorganisms (GCM) 10K type strain sequencing project: providing services to taxonomists for standard genome sequencing and annotation.</title>
        <authorList>
            <consortium name="The Broad Institute Genomics Platform"/>
            <consortium name="The Broad Institute Genome Sequencing Center for Infectious Disease"/>
            <person name="Wu L."/>
            <person name="Ma J."/>
        </authorList>
    </citation>
    <scope>NUCLEOTIDE SEQUENCE [LARGE SCALE GENOMIC DNA]</scope>
    <source>
        <strain evidence="3">CGMCC 1.15341</strain>
    </source>
</reference>
<dbReference type="RefSeq" id="WP_188751460.1">
    <property type="nucleotide sequence ID" value="NZ_BMIJ01000009.1"/>
</dbReference>
<dbReference type="EMBL" id="BMIJ01000009">
    <property type="protein sequence ID" value="GGC08721.1"/>
    <property type="molecule type" value="Genomic_DNA"/>
</dbReference>
<dbReference type="Gene3D" id="3.40.50.720">
    <property type="entry name" value="NAD(P)-binding Rossmann-like Domain"/>
    <property type="match status" value="1"/>
</dbReference>
<keyword evidence="3" id="KW-1185">Reference proteome</keyword>
<dbReference type="Pfam" id="PF01370">
    <property type="entry name" value="Epimerase"/>
    <property type="match status" value="1"/>
</dbReference>
<proteinExistence type="predicted"/>
<feature type="domain" description="NAD-dependent epimerase/dehydratase" evidence="1">
    <location>
        <begin position="6"/>
        <end position="170"/>
    </location>
</feature>
<evidence type="ECO:0000313" key="3">
    <source>
        <dbReference type="Proteomes" id="UP000629025"/>
    </source>
</evidence>
<sequence length="278" mass="30374">MHTTRILIAGCGDVGTALGLRLGAEGAEVLGLRRTINQLPAPIQPIAADLASADGVPPLPACDYLVYCAAAKSRDPAVYRAVYVDGLRRVLSALPRPPKRLLLTSSTSVYSQDDHQWVDEFSPSLPDSTTGRILLESEQMALSAEFPATVVRFSGIYGPGRNHLLNQVRNGIVAPDTPIHYSNRIHRDDCAGILAHLIRLDRSGERLAPIYLASDDRPAPIAEVMDWLAQQTGSQIIERQAVRRGGSKRCRNLRIKASGYRFIHPDFESGYAAQLTSR</sequence>
<organism evidence="2 3">
    <name type="scientific">Marinobacterium zhoushanense</name>
    <dbReference type="NCBI Taxonomy" id="1679163"/>
    <lineage>
        <taxon>Bacteria</taxon>
        <taxon>Pseudomonadati</taxon>
        <taxon>Pseudomonadota</taxon>
        <taxon>Gammaproteobacteria</taxon>
        <taxon>Oceanospirillales</taxon>
        <taxon>Oceanospirillaceae</taxon>
        <taxon>Marinobacterium</taxon>
    </lineage>
</organism>
<name>A0ABQ1KV92_9GAMM</name>
<evidence type="ECO:0000313" key="2">
    <source>
        <dbReference type="EMBL" id="GGC08721.1"/>
    </source>
</evidence>
<protein>
    <submittedName>
        <fullName evidence="2">NAD(P)-dependent oxidoreductase</fullName>
    </submittedName>
</protein>